<dbReference type="Gene3D" id="3.40.50.20">
    <property type="match status" value="1"/>
</dbReference>
<dbReference type="STRING" id="1082479.SAMN05216241_11610"/>
<dbReference type="InterPro" id="IPR013815">
    <property type="entry name" value="ATP_grasp_subdomain_1"/>
</dbReference>
<dbReference type="RefSeq" id="WP_090022069.1">
    <property type="nucleotide sequence ID" value="NZ_FNCE01000016.1"/>
</dbReference>
<dbReference type="AlphaFoldDB" id="A0A1G7UQT6"/>
<evidence type="ECO:0000313" key="16">
    <source>
        <dbReference type="Proteomes" id="UP000199415"/>
    </source>
</evidence>
<protein>
    <recommendedName>
        <fullName evidence="4 12">Phosphoribosylamine--glycine ligase</fullName>
        <ecNumber evidence="4 12">6.3.4.13</ecNumber>
    </recommendedName>
    <alternativeName>
        <fullName evidence="12">GARS</fullName>
    </alternativeName>
    <alternativeName>
        <fullName evidence="10 12">Glycinamide ribonucleotide synthetase</fullName>
    </alternativeName>
    <alternativeName>
        <fullName evidence="11 12">Phosphoribosylglycinamide synthetase</fullName>
    </alternativeName>
</protein>
<dbReference type="NCBIfam" id="TIGR00877">
    <property type="entry name" value="purD"/>
    <property type="match status" value="1"/>
</dbReference>
<dbReference type="GO" id="GO:0004637">
    <property type="term" value="F:phosphoribosylamine-glycine ligase activity"/>
    <property type="evidence" value="ECO:0007669"/>
    <property type="project" value="UniProtKB-UniRule"/>
</dbReference>
<evidence type="ECO:0000256" key="2">
    <source>
        <dbReference type="ARBA" id="ARBA00001946"/>
    </source>
</evidence>
<dbReference type="InterPro" id="IPR020561">
    <property type="entry name" value="PRibGlycinamid_synth_ATP-grasp"/>
</dbReference>
<dbReference type="InterPro" id="IPR020560">
    <property type="entry name" value="PRibGlycinamide_synth_C-dom"/>
</dbReference>
<dbReference type="InterPro" id="IPR011761">
    <property type="entry name" value="ATP-grasp"/>
</dbReference>
<keyword evidence="16" id="KW-1185">Reference proteome</keyword>
<evidence type="ECO:0000256" key="8">
    <source>
        <dbReference type="ARBA" id="ARBA00022840"/>
    </source>
</evidence>
<dbReference type="Gene3D" id="3.30.1490.20">
    <property type="entry name" value="ATP-grasp fold, A domain"/>
    <property type="match status" value="1"/>
</dbReference>
<dbReference type="InterPro" id="IPR000115">
    <property type="entry name" value="PRibGlycinamide_synth"/>
</dbReference>
<evidence type="ECO:0000256" key="1">
    <source>
        <dbReference type="ARBA" id="ARBA00001936"/>
    </source>
</evidence>
<dbReference type="PROSITE" id="PS50975">
    <property type="entry name" value="ATP_GRASP"/>
    <property type="match status" value="1"/>
</dbReference>
<dbReference type="OrthoDB" id="9807240at2"/>
<evidence type="ECO:0000256" key="11">
    <source>
        <dbReference type="ARBA" id="ARBA00042864"/>
    </source>
</evidence>
<dbReference type="GO" id="GO:0009113">
    <property type="term" value="P:purine nucleobase biosynthetic process"/>
    <property type="evidence" value="ECO:0007669"/>
    <property type="project" value="InterPro"/>
</dbReference>
<dbReference type="Proteomes" id="UP000199415">
    <property type="component" value="Unassembled WGS sequence"/>
</dbReference>
<dbReference type="Gene3D" id="3.90.600.10">
    <property type="entry name" value="Phosphoribosylglycinamide synthetase, C-terminal domain"/>
    <property type="match status" value="1"/>
</dbReference>
<evidence type="ECO:0000313" key="15">
    <source>
        <dbReference type="EMBL" id="SDG49847.1"/>
    </source>
</evidence>
<dbReference type="Pfam" id="PF02844">
    <property type="entry name" value="GARS_N"/>
    <property type="match status" value="1"/>
</dbReference>
<organism evidence="15 16">
    <name type="scientific">Limimonas halophila</name>
    <dbReference type="NCBI Taxonomy" id="1082479"/>
    <lineage>
        <taxon>Bacteria</taxon>
        <taxon>Pseudomonadati</taxon>
        <taxon>Pseudomonadota</taxon>
        <taxon>Alphaproteobacteria</taxon>
        <taxon>Rhodospirillales</taxon>
        <taxon>Rhodovibrionaceae</taxon>
        <taxon>Limimonas</taxon>
    </lineage>
</organism>
<evidence type="ECO:0000256" key="7">
    <source>
        <dbReference type="ARBA" id="ARBA00022755"/>
    </source>
</evidence>
<evidence type="ECO:0000256" key="3">
    <source>
        <dbReference type="ARBA" id="ARBA00005174"/>
    </source>
</evidence>
<evidence type="ECO:0000256" key="5">
    <source>
        <dbReference type="ARBA" id="ARBA00022598"/>
    </source>
</evidence>
<dbReference type="EC" id="6.3.4.13" evidence="4 12"/>
<evidence type="ECO:0000256" key="4">
    <source>
        <dbReference type="ARBA" id="ARBA00013255"/>
    </source>
</evidence>
<dbReference type="Gene3D" id="3.30.470.20">
    <property type="entry name" value="ATP-grasp fold, B domain"/>
    <property type="match status" value="1"/>
</dbReference>
<gene>
    <name evidence="12" type="primary">purD</name>
    <name evidence="15" type="ORF">SAMN05216241_11610</name>
</gene>
<dbReference type="PANTHER" id="PTHR43472:SF1">
    <property type="entry name" value="PHOSPHORIBOSYLAMINE--GLYCINE LIGASE, CHLOROPLASTIC"/>
    <property type="match status" value="1"/>
</dbReference>
<dbReference type="SUPFAM" id="SSF56059">
    <property type="entry name" value="Glutathione synthetase ATP-binding domain-like"/>
    <property type="match status" value="1"/>
</dbReference>
<comment type="pathway">
    <text evidence="3 12">Purine metabolism; IMP biosynthesis via de novo pathway; N(1)-(5-phospho-D-ribosyl)glycinamide from 5-phospho-alpha-D-ribose 1-diphosphate: step 2/2.</text>
</comment>
<dbReference type="SUPFAM" id="SSF52440">
    <property type="entry name" value="PreATP-grasp domain"/>
    <property type="match status" value="1"/>
</dbReference>
<dbReference type="GO" id="GO:0005524">
    <property type="term" value="F:ATP binding"/>
    <property type="evidence" value="ECO:0007669"/>
    <property type="project" value="UniProtKB-UniRule"/>
</dbReference>
<dbReference type="Pfam" id="PF02843">
    <property type="entry name" value="GARS_C"/>
    <property type="match status" value="1"/>
</dbReference>
<comment type="catalytic activity">
    <reaction evidence="12">
        <text>5-phospho-beta-D-ribosylamine + glycine + ATP = N(1)-(5-phospho-beta-D-ribosyl)glycinamide + ADP + phosphate + H(+)</text>
        <dbReference type="Rhea" id="RHEA:17453"/>
        <dbReference type="ChEBI" id="CHEBI:15378"/>
        <dbReference type="ChEBI" id="CHEBI:30616"/>
        <dbReference type="ChEBI" id="CHEBI:43474"/>
        <dbReference type="ChEBI" id="CHEBI:57305"/>
        <dbReference type="ChEBI" id="CHEBI:58681"/>
        <dbReference type="ChEBI" id="CHEBI:143788"/>
        <dbReference type="ChEBI" id="CHEBI:456216"/>
        <dbReference type="EC" id="6.3.4.13"/>
    </reaction>
</comment>
<dbReference type="GO" id="GO:0006189">
    <property type="term" value="P:'de novo' IMP biosynthetic process"/>
    <property type="evidence" value="ECO:0007669"/>
    <property type="project" value="UniProtKB-UniRule"/>
</dbReference>
<dbReference type="EMBL" id="FNCE01000016">
    <property type="protein sequence ID" value="SDG49847.1"/>
    <property type="molecule type" value="Genomic_DNA"/>
</dbReference>
<evidence type="ECO:0000256" key="10">
    <source>
        <dbReference type="ARBA" id="ARBA00042242"/>
    </source>
</evidence>
<comment type="cofactor">
    <cofactor evidence="1">
        <name>Mn(2+)</name>
        <dbReference type="ChEBI" id="CHEBI:29035"/>
    </cofactor>
</comment>
<dbReference type="InterPro" id="IPR037123">
    <property type="entry name" value="PRibGlycinamide_synth_C_sf"/>
</dbReference>
<dbReference type="PROSITE" id="PS00184">
    <property type="entry name" value="GARS"/>
    <property type="match status" value="1"/>
</dbReference>
<keyword evidence="7 12" id="KW-0658">Purine biosynthesis</keyword>
<dbReference type="InterPro" id="IPR016185">
    <property type="entry name" value="PreATP-grasp_dom_sf"/>
</dbReference>
<dbReference type="UniPathway" id="UPA00074">
    <property type="reaction ID" value="UER00125"/>
</dbReference>
<dbReference type="HAMAP" id="MF_00138">
    <property type="entry name" value="GARS"/>
    <property type="match status" value="1"/>
</dbReference>
<dbReference type="SMART" id="SM01210">
    <property type="entry name" value="GARS_C"/>
    <property type="match status" value="1"/>
</dbReference>
<dbReference type="InterPro" id="IPR020559">
    <property type="entry name" value="PRibGlycinamide_synth_CS"/>
</dbReference>
<accession>A0A1G7UQT6</accession>
<dbReference type="Pfam" id="PF01071">
    <property type="entry name" value="GARS_A"/>
    <property type="match status" value="1"/>
</dbReference>
<evidence type="ECO:0000259" key="14">
    <source>
        <dbReference type="PROSITE" id="PS50975"/>
    </source>
</evidence>
<evidence type="ECO:0000256" key="9">
    <source>
        <dbReference type="ARBA" id="ARBA00038345"/>
    </source>
</evidence>
<keyword evidence="5 12" id="KW-0436">Ligase</keyword>
<dbReference type="FunFam" id="3.90.600.10:FF:000001">
    <property type="entry name" value="Trifunctional purine biosynthetic protein adenosine-3"/>
    <property type="match status" value="1"/>
</dbReference>
<keyword evidence="6 13" id="KW-0547">Nucleotide-binding</keyword>
<dbReference type="PANTHER" id="PTHR43472">
    <property type="entry name" value="PHOSPHORIBOSYLAMINE--GLYCINE LIGASE"/>
    <property type="match status" value="1"/>
</dbReference>
<evidence type="ECO:0000256" key="13">
    <source>
        <dbReference type="PROSITE-ProRule" id="PRU00409"/>
    </source>
</evidence>
<evidence type="ECO:0000256" key="12">
    <source>
        <dbReference type="HAMAP-Rule" id="MF_00138"/>
    </source>
</evidence>
<dbReference type="InterPro" id="IPR011054">
    <property type="entry name" value="Rudment_hybrid_motif"/>
</dbReference>
<dbReference type="InterPro" id="IPR020562">
    <property type="entry name" value="PRibGlycinamide_synth_N"/>
</dbReference>
<name>A0A1G7UQT6_9PROT</name>
<proteinExistence type="inferred from homology"/>
<sequence length="431" mass="45724">MRVLVIGGGGREHALCWALAASPLTTELYCAPGNAGIAREAVRVDFKADDIDAAVHFARQQRIDLAVIGPEAPLVAGMTDALQKLGVKVFGPTQEAARLEGSKGFMKDLCARHGIPTGAYRRFTDSQAARAYVRELGVPLVVKADGLASGKGVTVCNNHADADEAIDALLDEGILGEAGSEIVIEEALSGHEVSAMALVDGETALMLPSALDYKRAHDGDDGPNTGGMGAISPNPWLDEATEERIRREIIQPTVDAMKAEGRPFVGLLYAGVMLTDDGPQVLEFNVRFGDPEAQVLMMRLMSDLLPALVAACDGVLSTFDLRWFTETAITVVMAAQGYPWRYKKGEAIAGLQSLSGDQDVMVFHSGTAVGEDGHTVSAGGRVLSVTALGNSVSEARSRVYSAIEQIDWPGGFYRRDIGSEAVAPQPMRSAD</sequence>
<evidence type="ECO:0000256" key="6">
    <source>
        <dbReference type="ARBA" id="ARBA00022741"/>
    </source>
</evidence>
<keyword evidence="8 13" id="KW-0067">ATP-binding</keyword>
<dbReference type="SMART" id="SM01209">
    <property type="entry name" value="GARS_A"/>
    <property type="match status" value="1"/>
</dbReference>
<comment type="cofactor">
    <cofactor evidence="2">
        <name>Mg(2+)</name>
        <dbReference type="ChEBI" id="CHEBI:18420"/>
    </cofactor>
</comment>
<dbReference type="SUPFAM" id="SSF51246">
    <property type="entry name" value="Rudiment single hybrid motif"/>
    <property type="match status" value="1"/>
</dbReference>
<feature type="domain" description="ATP-grasp" evidence="14">
    <location>
        <begin position="107"/>
        <end position="313"/>
    </location>
</feature>
<reference evidence="15 16" key="1">
    <citation type="submission" date="2016-10" db="EMBL/GenBank/DDBJ databases">
        <authorList>
            <person name="de Groot N.N."/>
        </authorList>
    </citation>
    <scope>NUCLEOTIDE SEQUENCE [LARGE SCALE GENOMIC DNA]</scope>
    <source>
        <strain evidence="15 16">DSM 25584</strain>
    </source>
</reference>
<comment type="similarity">
    <text evidence="9 12">Belongs to the GARS family.</text>
</comment>
<dbReference type="GO" id="GO:0046872">
    <property type="term" value="F:metal ion binding"/>
    <property type="evidence" value="ECO:0007669"/>
    <property type="project" value="InterPro"/>
</dbReference>